<protein>
    <recommendedName>
        <fullName evidence="3">DUF2750 domain-containing protein</fullName>
    </recommendedName>
</protein>
<evidence type="ECO:0008006" key="3">
    <source>
        <dbReference type="Google" id="ProtNLM"/>
    </source>
</evidence>
<accession>A0A198A0J6</accession>
<organism evidence="1 2">
    <name type="scientific">Paenibacillus oryzisoli</name>
    <dbReference type="NCBI Taxonomy" id="1850517"/>
    <lineage>
        <taxon>Bacteria</taxon>
        <taxon>Bacillati</taxon>
        <taxon>Bacillota</taxon>
        <taxon>Bacilli</taxon>
        <taxon>Bacillales</taxon>
        <taxon>Paenibacillaceae</taxon>
        <taxon>Paenibacillus</taxon>
    </lineage>
</organism>
<dbReference type="RefSeq" id="WP_068669228.1">
    <property type="nucleotide sequence ID" value="NZ_LYPB01000088.1"/>
</dbReference>
<sequence length="124" mass="14572">MNLKEFESVLNQPANIRYEYFVKKVVDSETVWGLYEDGWAVTKDDNGNVLFPIWPKREFAEHCANNDWENYLGESMDLYEFIDDLLPRLKVDGLKPSIFFNNDDSAVLDVDILIRDLKAELEKY</sequence>
<dbReference type="EMBL" id="LYPB01000088">
    <property type="protein sequence ID" value="OAS14700.1"/>
    <property type="molecule type" value="Genomic_DNA"/>
</dbReference>
<proteinExistence type="predicted"/>
<name>A0A198A0J6_9BACL</name>
<dbReference type="InterPro" id="IPR021284">
    <property type="entry name" value="DUF2750"/>
</dbReference>
<dbReference type="STRING" id="1850517.A8708_23665"/>
<comment type="caution">
    <text evidence="1">The sequence shown here is derived from an EMBL/GenBank/DDBJ whole genome shotgun (WGS) entry which is preliminary data.</text>
</comment>
<dbReference type="Proteomes" id="UP000078454">
    <property type="component" value="Unassembled WGS sequence"/>
</dbReference>
<dbReference type="AlphaFoldDB" id="A0A198A0J6"/>
<keyword evidence="2" id="KW-1185">Reference proteome</keyword>
<dbReference type="Pfam" id="PF11042">
    <property type="entry name" value="DUF2750"/>
    <property type="match status" value="1"/>
</dbReference>
<evidence type="ECO:0000313" key="1">
    <source>
        <dbReference type="EMBL" id="OAS14700.1"/>
    </source>
</evidence>
<evidence type="ECO:0000313" key="2">
    <source>
        <dbReference type="Proteomes" id="UP000078454"/>
    </source>
</evidence>
<gene>
    <name evidence="1" type="ORF">A8708_23665</name>
</gene>
<reference evidence="1 2" key="1">
    <citation type="submission" date="2016-05" db="EMBL/GenBank/DDBJ databases">
        <title>Paenibacillus sp. 1ZS3-15 nov., isolated from the rhizosphere soil.</title>
        <authorList>
            <person name="Zhang X.X."/>
            <person name="Zhang J."/>
        </authorList>
    </citation>
    <scope>NUCLEOTIDE SEQUENCE [LARGE SCALE GENOMIC DNA]</scope>
    <source>
        <strain evidence="1 2">1ZS3-15</strain>
    </source>
</reference>
<dbReference type="OrthoDB" id="2936081at2"/>